<keyword evidence="1 5" id="KW-1003">Cell membrane</keyword>
<dbReference type="AlphaFoldDB" id="A0A1H0UG21"/>
<accession>A0A1H0UG21</accession>
<dbReference type="RefSeq" id="WP_074573191.1">
    <property type="nucleotide sequence ID" value="NZ_FNJQ01000032.1"/>
</dbReference>
<comment type="similarity">
    <text evidence="5">Belongs to the UPF0756 family.</text>
</comment>
<organism evidence="6 7">
    <name type="scientific">Selenomonas ruminantium</name>
    <dbReference type="NCBI Taxonomy" id="971"/>
    <lineage>
        <taxon>Bacteria</taxon>
        <taxon>Bacillati</taxon>
        <taxon>Bacillota</taxon>
        <taxon>Negativicutes</taxon>
        <taxon>Selenomonadales</taxon>
        <taxon>Selenomonadaceae</taxon>
        <taxon>Selenomonas</taxon>
    </lineage>
</organism>
<evidence type="ECO:0000256" key="3">
    <source>
        <dbReference type="ARBA" id="ARBA00022989"/>
    </source>
</evidence>
<dbReference type="OrthoDB" id="80306at2"/>
<dbReference type="Pfam" id="PF04284">
    <property type="entry name" value="DUF441"/>
    <property type="match status" value="1"/>
</dbReference>
<dbReference type="Proteomes" id="UP000182412">
    <property type="component" value="Unassembled WGS sequence"/>
</dbReference>
<evidence type="ECO:0000256" key="4">
    <source>
        <dbReference type="ARBA" id="ARBA00023136"/>
    </source>
</evidence>
<evidence type="ECO:0000256" key="1">
    <source>
        <dbReference type="ARBA" id="ARBA00022475"/>
    </source>
</evidence>
<reference evidence="6 7" key="1">
    <citation type="submission" date="2016-10" db="EMBL/GenBank/DDBJ databases">
        <authorList>
            <person name="de Groot N.N."/>
        </authorList>
    </citation>
    <scope>NUCLEOTIDE SEQUENCE [LARGE SCALE GENOMIC DNA]</scope>
    <source>
        <strain evidence="6 7">S137</strain>
    </source>
</reference>
<keyword evidence="4 5" id="KW-0472">Membrane</keyword>
<proteinExistence type="inferred from homology"/>
<evidence type="ECO:0000256" key="5">
    <source>
        <dbReference type="HAMAP-Rule" id="MF_01874"/>
    </source>
</evidence>
<sequence length="151" mass="15529">MYVEYITLGAVLLLSYVGHNMTVVYATAIVLGLKILGLTTALNALGSQGLNWGIIILTAAILVPIANGTITIQTMLDAFRTHAGIIAIVAGLLAAIAGGGGVELLKNTPDVIPALIIGTMAGVLLFHGVAVGPLIAGGLTYFILWLMKSFS</sequence>
<name>A0A1H0UG21_SELRU</name>
<evidence type="ECO:0000256" key="2">
    <source>
        <dbReference type="ARBA" id="ARBA00022692"/>
    </source>
</evidence>
<dbReference type="PANTHER" id="PTHR38452">
    <property type="entry name" value="UPF0756 MEMBRANE PROTEIN YEAL"/>
    <property type="match status" value="1"/>
</dbReference>
<dbReference type="GO" id="GO:0005886">
    <property type="term" value="C:plasma membrane"/>
    <property type="evidence" value="ECO:0007669"/>
    <property type="project" value="UniProtKB-SubCell"/>
</dbReference>
<dbReference type="EMBL" id="FNJQ01000032">
    <property type="protein sequence ID" value="SDP65119.1"/>
    <property type="molecule type" value="Genomic_DNA"/>
</dbReference>
<evidence type="ECO:0000313" key="7">
    <source>
        <dbReference type="Proteomes" id="UP000182412"/>
    </source>
</evidence>
<dbReference type="PANTHER" id="PTHR38452:SF1">
    <property type="entry name" value="UPF0756 MEMBRANE PROTEIN YEAL"/>
    <property type="match status" value="1"/>
</dbReference>
<comment type="caution">
    <text evidence="5">Lacks conserved residue(s) required for the propagation of feature annotation.</text>
</comment>
<feature type="transmembrane region" description="Helical" evidence="5">
    <location>
        <begin position="114"/>
        <end position="147"/>
    </location>
</feature>
<dbReference type="HAMAP" id="MF_01874">
    <property type="entry name" value="UPF0756"/>
    <property type="match status" value="1"/>
</dbReference>
<protein>
    <recommendedName>
        <fullName evidence="5">UPF0756 membrane protein SAMN05216366_13229</fullName>
    </recommendedName>
</protein>
<dbReference type="InterPro" id="IPR007382">
    <property type="entry name" value="UPF0756_TM"/>
</dbReference>
<gene>
    <name evidence="6" type="ORF">SAMN05216366_13229</name>
</gene>
<feature type="transmembrane region" description="Helical" evidence="5">
    <location>
        <begin position="50"/>
        <end position="70"/>
    </location>
</feature>
<keyword evidence="2 5" id="KW-0812">Transmembrane</keyword>
<comment type="subcellular location">
    <subcellularLocation>
        <location evidence="5">Cell membrane</location>
        <topology evidence="5">Multi-pass membrane protein</topology>
    </subcellularLocation>
</comment>
<feature type="transmembrane region" description="Helical" evidence="5">
    <location>
        <begin position="82"/>
        <end position="102"/>
    </location>
</feature>
<evidence type="ECO:0000313" key="6">
    <source>
        <dbReference type="EMBL" id="SDP65119.1"/>
    </source>
</evidence>
<keyword evidence="3 5" id="KW-1133">Transmembrane helix</keyword>